<feature type="modified residue" description="Phosphohistidine" evidence="2">
    <location>
        <position position="235"/>
    </location>
</feature>
<dbReference type="SUPFAM" id="SSF47226">
    <property type="entry name" value="Histidine-containing phosphotransfer domain, HPT domain"/>
    <property type="match status" value="1"/>
</dbReference>
<sequence length="287" mass="31407">MQTRAAKSRNALPRYFMSGPDAVMTDYPSPNSYASPTTKSSGCGAVTDSSASDGANTASRQPLTRILVVDEDRESREILVDQLMSLGVEALGVPDSLAALNAVGYQLPDLILTACAEPGAASYETSMRLAVANRARDARIPIILMTTAVDAFLWSPRGDNGVVDVLCRPVRTEKLQAVLELWLRRPLSARPAPEPPFPPIRSIADFYRLRLTEDIQLFERAWSDRDNILMADLAHHLRGNALMVGAPQVFMLADRLERAITGKKPLGQDALRDILAALKEAIARHFE</sequence>
<feature type="domain" description="Response regulatory" evidence="5">
    <location>
        <begin position="65"/>
        <end position="183"/>
    </location>
</feature>
<evidence type="ECO:0000313" key="8">
    <source>
        <dbReference type="Proteomes" id="UP001156627"/>
    </source>
</evidence>
<dbReference type="CDD" id="cd00156">
    <property type="entry name" value="REC"/>
    <property type="match status" value="1"/>
</dbReference>
<feature type="domain" description="HPt" evidence="6">
    <location>
        <begin position="196"/>
        <end position="287"/>
    </location>
</feature>
<dbReference type="PROSITE" id="PS50894">
    <property type="entry name" value="HPT"/>
    <property type="match status" value="1"/>
</dbReference>
<evidence type="ECO:0008006" key="9">
    <source>
        <dbReference type="Google" id="ProtNLM"/>
    </source>
</evidence>
<evidence type="ECO:0000259" key="5">
    <source>
        <dbReference type="PROSITE" id="PS50110"/>
    </source>
</evidence>
<keyword evidence="2" id="KW-0597">Phosphoprotein</keyword>
<evidence type="ECO:0000256" key="4">
    <source>
        <dbReference type="SAM" id="MobiDB-lite"/>
    </source>
</evidence>
<comment type="caution">
    <text evidence="3">Lacks conserved residue(s) required for the propagation of feature annotation.</text>
</comment>
<feature type="region of interest" description="Disordered" evidence="4">
    <location>
        <begin position="28"/>
        <end position="57"/>
    </location>
</feature>
<dbReference type="Pfam" id="PF01627">
    <property type="entry name" value="Hpt"/>
    <property type="match status" value="1"/>
</dbReference>
<evidence type="ECO:0000259" key="6">
    <source>
        <dbReference type="PROSITE" id="PS50894"/>
    </source>
</evidence>
<evidence type="ECO:0000256" key="2">
    <source>
        <dbReference type="PROSITE-ProRule" id="PRU00110"/>
    </source>
</evidence>
<dbReference type="SUPFAM" id="SSF52172">
    <property type="entry name" value="CheY-like"/>
    <property type="match status" value="1"/>
</dbReference>
<dbReference type="InterPro" id="IPR011006">
    <property type="entry name" value="CheY-like_superfamily"/>
</dbReference>
<dbReference type="Gene3D" id="1.20.120.160">
    <property type="entry name" value="HPT domain"/>
    <property type="match status" value="1"/>
</dbReference>
<reference evidence="8" key="1">
    <citation type="journal article" date="2019" name="Int. J. Syst. Evol. Microbiol.">
        <title>The Global Catalogue of Microorganisms (GCM) 10K type strain sequencing project: providing services to taxonomists for standard genome sequencing and annotation.</title>
        <authorList>
            <consortium name="The Broad Institute Genomics Platform"/>
            <consortium name="The Broad Institute Genome Sequencing Center for Infectious Disease"/>
            <person name="Wu L."/>
            <person name="Ma J."/>
        </authorList>
    </citation>
    <scope>NUCLEOTIDE SEQUENCE [LARGE SCALE GENOMIC DNA]</scope>
    <source>
        <strain evidence="8">NBRC 111981</strain>
    </source>
</reference>
<keyword evidence="1" id="KW-0902">Two-component regulatory system</keyword>
<protein>
    <recommendedName>
        <fullName evidence="9">Response regulator</fullName>
    </recommendedName>
</protein>
<dbReference type="InterPro" id="IPR008207">
    <property type="entry name" value="Sig_transdc_His_kin_Hpt_dom"/>
</dbReference>
<name>A0ABQ5XFZ0_9GAMM</name>
<proteinExistence type="predicted"/>
<dbReference type="InterPro" id="IPR001789">
    <property type="entry name" value="Sig_transdc_resp-reg_receiver"/>
</dbReference>
<keyword evidence="8" id="KW-1185">Reference proteome</keyword>
<comment type="caution">
    <text evidence="7">The sequence shown here is derived from an EMBL/GenBank/DDBJ whole genome shotgun (WGS) entry which is preliminary data.</text>
</comment>
<evidence type="ECO:0000256" key="1">
    <source>
        <dbReference type="ARBA" id="ARBA00023012"/>
    </source>
</evidence>
<evidence type="ECO:0000256" key="3">
    <source>
        <dbReference type="PROSITE-ProRule" id="PRU00169"/>
    </source>
</evidence>
<gene>
    <name evidence="7" type="ORF">GCM10007898_38270</name>
</gene>
<dbReference type="Gene3D" id="3.40.50.2300">
    <property type="match status" value="1"/>
</dbReference>
<dbReference type="PROSITE" id="PS50110">
    <property type="entry name" value="RESPONSE_REGULATORY"/>
    <property type="match status" value="1"/>
</dbReference>
<accession>A0ABQ5XFZ0</accession>
<dbReference type="InterPro" id="IPR036641">
    <property type="entry name" value="HPT_dom_sf"/>
</dbReference>
<dbReference type="EMBL" id="BSOA01000048">
    <property type="protein sequence ID" value="GLQ90252.1"/>
    <property type="molecule type" value="Genomic_DNA"/>
</dbReference>
<dbReference type="Proteomes" id="UP001156627">
    <property type="component" value="Unassembled WGS sequence"/>
</dbReference>
<organism evidence="7 8">
    <name type="scientific">Dyella flagellata</name>
    <dbReference type="NCBI Taxonomy" id="1867833"/>
    <lineage>
        <taxon>Bacteria</taxon>
        <taxon>Pseudomonadati</taxon>
        <taxon>Pseudomonadota</taxon>
        <taxon>Gammaproteobacteria</taxon>
        <taxon>Lysobacterales</taxon>
        <taxon>Rhodanobacteraceae</taxon>
        <taxon>Dyella</taxon>
    </lineage>
</organism>
<dbReference type="SMART" id="SM00448">
    <property type="entry name" value="REC"/>
    <property type="match status" value="1"/>
</dbReference>
<evidence type="ECO:0000313" key="7">
    <source>
        <dbReference type="EMBL" id="GLQ90252.1"/>
    </source>
</evidence>